<dbReference type="EMBL" id="JAVRRL010000060">
    <property type="protein sequence ID" value="KAK5109664.1"/>
    <property type="molecule type" value="Genomic_DNA"/>
</dbReference>
<dbReference type="AlphaFoldDB" id="A0AAN7TC88"/>
<gene>
    <name evidence="2" type="ORF">LTR62_006786</name>
</gene>
<reference evidence="2" key="1">
    <citation type="submission" date="2023-08" db="EMBL/GenBank/DDBJ databases">
        <title>Black Yeasts Isolated from many extreme environments.</title>
        <authorList>
            <person name="Coleine C."/>
            <person name="Stajich J.E."/>
            <person name="Selbmann L."/>
        </authorList>
    </citation>
    <scope>NUCLEOTIDE SEQUENCE</scope>
    <source>
        <strain evidence="2">CCFEE 5401</strain>
    </source>
</reference>
<accession>A0AAN7TC88</accession>
<feature type="signal peptide" evidence="1">
    <location>
        <begin position="1"/>
        <end position="19"/>
    </location>
</feature>
<feature type="chain" id="PRO_5042954660" evidence="1">
    <location>
        <begin position="20"/>
        <end position="253"/>
    </location>
</feature>
<evidence type="ECO:0000256" key="1">
    <source>
        <dbReference type="SAM" id="SignalP"/>
    </source>
</evidence>
<organism evidence="2 3">
    <name type="scientific">Meristemomyces frigidus</name>
    <dbReference type="NCBI Taxonomy" id="1508187"/>
    <lineage>
        <taxon>Eukaryota</taxon>
        <taxon>Fungi</taxon>
        <taxon>Dikarya</taxon>
        <taxon>Ascomycota</taxon>
        <taxon>Pezizomycotina</taxon>
        <taxon>Dothideomycetes</taxon>
        <taxon>Dothideomycetidae</taxon>
        <taxon>Mycosphaerellales</taxon>
        <taxon>Teratosphaeriaceae</taxon>
        <taxon>Meristemomyces</taxon>
    </lineage>
</organism>
<keyword evidence="1" id="KW-0732">Signal</keyword>
<proteinExistence type="predicted"/>
<evidence type="ECO:0000313" key="3">
    <source>
        <dbReference type="Proteomes" id="UP001310890"/>
    </source>
</evidence>
<comment type="caution">
    <text evidence="2">The sequence shown here is derived from an EMBL/GenBank/DDBJ whole genome shotgun (WGS) entry which is preliminary data.</text>
</comment>
<evidence type="ECO:0000313" key="2">
    <source>
        <dbReference type="EMBL" id="KAK5109664.1"/>
    </source>
</evidence>
<dbReference type="Proteomes" id="UP001310890">
    <property type="component" value="Unassembled WGS sequence"/>
</dbReference>
<name>A0AAN7TC88_9PEZI</name>
<protein>
    <submittedName>
        <fullName evidence="2">Uncharacterized protein</fullName>
    </submittedName>
</protein>
<sequence>MHTFSTLALLTAAATTTLAQVTIPATNGSLPVAGANGCAMGYYPGTSQVLFTVPYTYTQVLSIIGNYTNLTWSGSPDNSVTTNNTMALTTNMWTPGSGRFYDIAGAHVIETITEYSKPANGPYVEVHTLAPLSIPSANVSFYGDFDAQVWTPICNGMATASNFTINFCATNATLASGLLSMLHLTDAQTVGKFLGGQNYTSCAALGAGSGMANGTGVPSATSSMPAMYTGAASAAKVEGFAVVVLAMVAGYLL</sequence>